<dbReference type="Proteomes" id="UP000823941">
    <property type="component" value="Chromosome 29"/>
</dbReference>
<keyword evidence="2" id="KW-1185">Reference proteome</keyword>
<reference evidence="1 2" key="1">
    <citation type="submission" date="2021-06" db="EMBL/GenBank/DDBJ databases">
        <title>A haploid diamondback moth (Plutella xylostella L.) genome assembly resolves 31 chromosomes and identifies a diamide resistance mutation.</title>
        <authorList>
            <person name="Ward C.M."/>
            <person name="Perry K.D."/>
            <person name="Baker G."/>
            <person name="Powis K."/>
            <person name="Heckel D.G."/>
            <person name="Baxter S.W."/>
        </authorList>
    </citation>
    <scope>NUCLEOTIDE SEQUENCE [LARGE SCALE GENOMIC DNA]</scope>
    <source>
        <strain evidence="1 2">LV</strain>
        <tissue evidence="1">Single pupa</tissue>
    </source>
</reference>
<proteinExistence type="predicted"/>
<comment type="caution">
    <text evidence="1">The sequence shown here is derived from an EMBL/GenBank/DDBJ whole genome shotgun (WGS) entry which is preliminary data.</text>
</comment>
<gene>
    <name evidence="1" type="ORF">JYU34_021284</name>
</gene>
<evidence type="ECO:0000313" key="1">
    <source>
        <dbReference type="EMBL" id="KAG7296183.1"/>
    </source>
</evidence>
<dbReference type="EMBL" id="JAHIBW010000029">
    <property type="protein sequence ID" value="KAG7296183.1"/>
    <property type="molecule type" value="Genomic_DNA"/>
</dbReference>
<accession>A0ABQ7PX00</accession>
<evidence type="ECO:0000313" key="2">
    <source>
        <dbReference type="Proteomes" id="UP000823941"/>
    </source>
</evidence>
<name>A0ABQ7PX00_PLUXY</name>
<sequence length="57" mass="6686">MECNNGLKSSCYTDVETEFCSIYTMEFLNDVKVKLHNCIKQVSKLINNEIIKVEMFF</sequence>
<organism evidence="1 2">
    <name type="scientific">Plutella xylostella</name>
    <name type="common">Diamondback moth</name>
    <name type="synonym">Plutella maculipennis</name>
    <dbReference type="NCBI Taxonomy" id="51655"/>
    <lineage>
        <taxon>Eukaryota</taxon>
        <taxon>Metazoa</taxon>
        <taxon>Ecdysozoa</taxon>
        <taxon>Arthropoda</taxon>
        <taxon>Hexapoda</taxon>
        <taxon>Insecta</taxon>
        <taxon>Pterygota</taxon>
        <taxon>Neoptera</taxon>
        <taxon>Endopterygota</taxon>
        <taxon>Lepidoptera</taxon>
        <taxon>Glossata</taxon>
        <taxon>Ditrysia</taxon>
        <taxon>Yponomeutoidea</taxon>
        <taxon>Plutellidae</taxon>
        <taxon>Plutella</taxon>
    </lineage>
</organism>
<protein>
    <submittedName>
        <fullName evidence="1">Uncharacterized protein</fullName>
    </submittedName>
</protein>